<reference evidence="1" key="1">
    <citation type="journal article" date="2014" name="Int. J. Syst. Evol. Microbiol.">
        <title>Complete genome sequence of Corynebacterium casei LMG S-19264T (=DSM 44701T), isolated from a smear-ripened cheese.</title>
        <authorList>
            <consortium name="US DOE Joint Genome Institute (JGI-PGF)"/>
            <person name="Walter F."/>
            <person name="Albersmeier A."/>
            <person name="Kalinowski J."/>
            <person name="Ruckert C."/>
        </authorList>
    </citation>
    <scope>NUCLEOTIDE SEQUENCE</scope>
    <source>
        <strain evidence="1">CGMCC 4.7679</strain>
    </source>
</reference>
<dbReference type="AlphaFoldDB" id="A0A8H9MCZ3"/>
<gene>
    <name evidence="1" type="ORF">GCM10017566_21530</name>
</gene>
<proteinExistence type="predicted"/>
<reference evidence="1" key="2">
    <citation type="submission" date="2020-09" db="EMBL/GenBank/DDBJ databases">
        <authorList>
            <person name="Sun Q."/>
            <person name="Zhou Y."/>
        </authorList>
    </citation>
    <scope>NUCLEOTIDE SEQUENCE</scope>
    <source>
        <strain evidence="1">CGMCC 4.7679</strain>
    </source>
</reference>
<dbReference type="EMBL" id="BNAV01000002">
    <property type="protein sequence ID" value="GHF47945.1"/>
    <property type="molecule type" value="Genomic_DNA"/>
</dbReference>
<dbReference type="Proteomes" id="UP000658656">
    <property type="component" value="Unassembled WGS sequence"/>
</dbReference>
<protein>
    <submittedName>
        <fullName evidence="1">Uncharacterized protein</fullName>
    </submittedName>
</protein>
<organism evidence="1 2">
    <name type="scientific">Amycolatopsis bartoniae</name>
    <dbReference type="NCBI Taxonomy" id="941986"/>
    <lineage>
        <taxon>Bacteria</taxon>
        <taxon>Bacillati</taxon>
        <taxon>Actinomycetota</taxon>
        <taxon>Actinomycetes</taxon>
        <taxon>Pseudonocardiales</taxon>
        <taxon>Pseudonocardiaceae</taxon>
        <taxon>Amycolatopsis</taxon>
    </lineage>
</organism>
<evidence type="ECO:0000313" key="2">
    <source>
        <dbReference type="Proteomes" id="UP000658656"/>
    </source>
</evidence>
<sequence length="59" mass="6157">MAFVSFGNPDSRTTLTALETASLTPPSGSPPDGLTLKATIMSFLLVSGPTLPHDPGTRW</sequence>
<comment type="caution">
    <text evidence="1">The sequence shown here is derived from an EMBL/GenBank/DDBJ whole genome shotgun (WGS) entry which is preliminary data.</text>
</comment>
<evidence type="ECO:0000313" key="1">
    <source>
        <dbReference type="EMBL" id="GHF47945.1"/>
    </source>
</evidence>
<name>A0A8H9MCZ3_9PSEU</name>
<accession>A0A8H9MCZ3</accession>
<keyword evidence="2" id="KW-1185">Reference proteome</keyword>